<dbReference type="EMBL" id="JBHRSP010000019">
    <property type="protein sequence ID" value="MFC3073960.1"/>
    <property type="molecule type" value="Genomic_DNA"/>
</dbReference>
<protein>
    <submittedName>
        <fullName evidence="1">Uncharacterized protein</fullName>
    </submittedName>
</protein>
<organism evidence="1 2">
    <name type="scientific">Shinella pollutisoli</name>
    <dbReference type="NCBI Taxonomy" id="2250594"/>
    <lineage>
        <taxon>Bacteria</taxon>
        <taxon>Pseudomonadati</taxon>
        <taxon>Pseudomonadota</taxon>
        <taxon>Alphaproteobacteria</taxon>
        <taxon>Hyphomicrobiales</taxon>
        <taxon>Rhizobiaceae</taxon>
        <taxon>Shinella</taxon>
    </lineage>
</organism>
<dbReference type="Proteomes" id="UP001595377">
    <property type="component" value="Unassembled WGS sequence"/>
</dbReference>
<sequence length="76" mass="8113">MTNNIVFSCRYVRGNARAATILSQAPADHILLQSPDSGPGRRMARAGRRRVESMPAAAAAAGFAKSALEKREKSSI</sequence>
<dbReference type="RefSeq" id="WP_257312726.1">
    <property type="nucleotide sequence ID" value="NZ_JANFDG010000003.1"/>
</dbReference>
<gene>
    <name evidence="1" type="ORF">ACFOHH_12670</name>
</gene>
<name>A0ABV7DG99_9HYPH</name>
<keyword evidence="2" id="KW-1185">Reference proteome</keyword>
<evidence type="ECO:0000313" key="1">
    <source>
        <dbReference type="EMBL" id="MFC3073960.1"/>
    </source>
</evidence>
<evidence type="ECO:0000313" key="2">
    <source>
        <dbReference type="Proteomes" id="UP001595377"/>
    </source>
</evidence>
<proteinExistence type="predicted"/>
<reference evidence="2" key="1">
    <citation type="journal article" date="2019" name="Int. J. Syst. Evol. Microbiol.">
        <title>The Global Catalogue of Microorganisms (GCM) 10K type strain sequencing project: providing services to taxonomists for standard genome sequencing and annotation.</title>
        <authorList>
            <consortium name="The Broad Institute Genomics Platform"/>
            <consortium name="The Broad Institute Genome Sequencing Center for Infectious Disease"/>
            <person name="Wu L."/>
            <person name="Ma J."/>
        </authorList>
    </citation>
    <scope>NUCLEOTIDE SEQUENCE [LARGE SCALE GENOMIC DNA]</scope>
    <source>
        <strain evidence="2">KCTC 52677</strain>
    </source>
</reference>
<accession>A0ABV7DG99</accession>
<comment type="caution">
    <text evidence="1">The sequence shown here is derived from an EMBL/GenBank/DDBJ whole genome shotgun (WGS) entry which is preliminary data.</text>
</comment>